<proteinExistence type="predicted"/>
<name>A0AAJ7WR97_PETMA</name>
<dbReference type="InterPro" id="IPR057106">
    <property type="entry name" value="NXPE4_C"/>
</dbReference>
<evidence type="ECO:0000313" key="4">
    <source>
        <dbReference type="RefSeq" id="XP_032806887.1"/>
    </source>
</evidence>
<gene>
    <name evidence="4" type="primary">LOC116940792</name>
</gene>
<sequence length="529" mass="59456">MKLKRNAATLLLGLLLLLLSVGFTVYHEEVIERIEALTMVQRKRVSLNVSTTERAPVSAETTGAATTVAKITDFSFVTAANNSVVAFVNPQAMYSIGNTLNVVVQMHDAANRRKHSGGDFILARLYNERLRAASAGEVTDYGDGSYSVALRLLWGGDSRLSLTLVHPAEAVAVLDRVRETIPNKIVFLGMFVSGKVKKVTNCNVHLSTDKETCDLTDPQIGEPWSCEKPANMSCSALQNFRSYNRHRTYVSKQEEELFARGRLYVPLNVNYTVTTRPPNNTVEQKLPPCTTGLGNPSPSGFFWNGAWNSSYCAMRRFDTPQLVTECLKEKHIYFLGDSTIRQWWEYLVSFTKGFKYFDVHKRGKQQPKIAFDDENKIILQWNCHGYPFITQSLTFSRDVQYIAKQLDDITGGKNTVIGLSLGAHFTAFPLAVFERRMRNIAASVEKLLSQSPDTKVIVKLPNTRDVGIVQLFNNWNTYRLVRITLDVFKHLNVAFVDAWEMTAVVNSLSVHPTTAIVKEQLNVFLSFVC</sequence>
<dbReference type="PANTHER" id="PTHR16165">
    <property type="entry name" value="NXPE FAMILY MEMBER"/>
    <property type="match status" value="1"/>
</dbReference>
<dbReference type="Proteomes" id="UP001318040">
    <property type="component" value="Chromosome 10"/>
</dbReference>
<dbReference type="KEGG" id="pmrn:116940792"/>
<keyword evidence="3" id="KW-1185">Reference proteome</keyword>
<dbReference type="PANTHER" id="PTHR16165:SF3">
    <property type="entry name" value="NXPE FAMILY MEMBER 1"/>
    <property type="match status" value="1"/>
</dbReference>
<evidence type="ECO:0000256" key="1">
    <source>
        <dbReference type="SAM" id="SignalP"/>
    </source>
</evidence>
<dbReference type="Pfam" id="PF24536">
    <property type="entry name" value="NXPE4_C"/>
    <property type="match status" value="1"/>
</dbReference>
<feature type="domain" description="NXPE C-terminal" evidence="2">
    <location>
        <begin position="307"/>
        <end position="529"/>
    </location>
</feature>
<accession>A0AAJ7WR97</accession>
<feature type="signal peptide" evidence="1">
    <location>
        <begin position="1"/>
        <end position="22"/>
    </location>
</feature>
<dbReference type="RefSeq" id="XP_032806887.1">
    <property type="nucleotide sequence ID" value="XM_032950996.1"/>
</dbReference>
<evidence type="ECO:0000259" key="2">
    <source>
        <dbReference type="Pfam" id="PF24536"/>
    </source>
</evidence>
<organism evidence="3 4">
    <name type="scientific">Petromyzon marinus</name>
    <name type="common">Sea lamprey</name>
    <dbReference type="NCBI Taxonomy" id="7757"/>
    <lineage>
        <taxon>Eukaryota</taxon>
        <taxon>Metazoa</taxon>
        <taxon>Chordata</taxon>
        <taxon>Craniata</taxon>
        <taxon>Vertebrata</taxon>
        <taxon>Cyclostomata</taxon>
        <taxon>Hyperoartia</taxon>
        <taxon>Petromyzontiformes</taxon>
        <taxon>Petromyzontidae</taxon>
        <taxon>Petromyzon</taxon>
    </lineage>
</organism>
<reference evidence="4" key="1">
    <citation type="submission" date="2025-08" db="UniProtKB">
        <authorList>
            <consortium name="RefSeq"/>
        </authorList>
    </citation>
    <scope>IDENTIFICATION</scope>
    <source>
        <tissue evidence="4">Sperm</tissue>
    </source>
</reference>
<dbReference type="AlphaFoldDB" id="A0AAJ7WR97"/>
<keyword evidence="1" id="KW-0732">Signal</keyword>
<evidence type="ECO:0000313" key="3">
    <source>
        <dbReference type="Proteomes" id="UP001318040"/>
    </source>
</evidence>
<protein>
    <submittedName>
        <fullName evidence="4">NXPE family member 2-like</fullName>
    </submittedName>
</protein>
<dbReference type="Pfam" id="PF06312">
    <property type="entry name" value="Neurexophilin"/>
    <property type="match status" value="1"/>
</dbReference>
<dbReference type="SUPFAM" id="SSF52266">
    <property type="entry name" value="SGNH hydrolase"/>
    <property type="match status" value="1"/>
</dbReference>
<dbReference type="InterPro" id="IPR026845">
    <property type="entry name" value="NXPH/NXPE"/>
</dbReference>
<feature type="chain" id="PRO_5042532260" evidence="1">
    <location>
        <begin position="23"/>
        <end position="529"/>
    </location>
</feature>